<dbReference type="PROSITE" id="PS51194">
    <property type="entry name" value="HELICASE_CTER"/>
    <property type="match status" value="1"/>
</dbReference>
<comment type="function">
    <text evidence="7">Transcription regulator that activates transcription by stimulating RNA polymerase (RNAP) recycling in case of stress conditions such as supercoiled DNA or high salt concentrations. Probably acts by releasing the RNAP, when it is trapped or immobilized on tightly supercoiled DNA. Does not activate transcription on linear DNA. Probably not involved in DNA repair.</text>
</comment>
<keyword evidence="8" id="KW-0175">Coiled coil</keyword>
<dbReference type="EMBL" id="PIQH01000003">
    <property type="protein sequence ID" value="RUO80904.1"/>
    <property type="molecule type" value="Genomic_DNA"/>
</dbReference>
<dbReference type="InterPro" id="IPR001650">
    <property type="entry name" value="Helicase_C-like"/>
</dbReference>
<keyword evidence="4 7" id="KW-0238">DNA-binding</keyword>
<dbReference type="HAMAP" id="MF_01821">
    <property type="entry name" value="Helicase_RapA"/>
    <property type="match status" value="1"/>
</dbReference>
<dbReference type="InterPro" id="IPR038718">
    <property type="entry name" value="SNF2-like_sf"/>
</dbReference>
<dbReference type="GO" id="GO:0016817">
    <property type="term" value="F:hydrolase activity, acting on acid anhydrides"/>
    <property type="evidence" value="ECO:0007669"/>
    <property type="project" value="InterPro"/>
</dbReference>
<dbReference type="PANTHER" id="PTHR45766:SF6">
    <property type="entry name" value="SWI_SNF-RELATED MATRIX-ASSOCIATED ACTIN-DEPENDENT REGULATOR OF CHROMATIN SUBFAMILY A-LIKE PROTEIN 1"/>
    <property type="match status" value="1"/>
</dbReference>
<dbReference type="InterPro" id="IPR000330">
    <property type="entry name" value="SNF2_N"/>
</dbReference>
<feature type="coiled-coil region" evidence="8">
    <location>
        <begin position="835"/>
        <end position="862"/>
    </location>
</feature>
<keyword evidence="5 7" id="KW-0010">Activator</keyword>
<gene>
    <name evidence="7" type="primary">rapA</name>
    <name evidence="11" type="ORF">CWI84_03680</name>
</gene>
<reference evidence="11 12" key="1">
    <citation type="journal article" date="2011" name="Front. Microbiol.">
        <title>Genomic signatures of strain selection and enhancement in Bacillus atrophaeus var. globigii, a historical biowarfare simulant.</title>
        <authorList>
            <person name="Gibbons H.S."/>
            <person name="Broomall S.M."/>
            <person name="McNew L.A."/>
            <person name="Daligault H."/>
            <person name="Chapman C."/>
            <person name="Bruce D."/>
            <person name="Karavis M."/>
            <person name="Krepps M."/>
            <person name="McGregor P.A."/>
            <person name="Hong C."/>
            <person name="Park K.H."/>
            <person name="Akmal A."/>
            <person name="Feldman A."/>
            <person name="Lin J.S."/>
            <person name="Chang W.E."/>
            <person name="Higgs B.W."/>
            <person name="Demirev P."/>
            <person name="Lindquist J."/>
            <person name="Liem A."/>
            <person name="Fochler E."/>
            <person name="Read T.D."/>
            <person name="Tapia R."/>
            <person name="Johnson S."/>
            <person name="Bishop-Lilly K.A."/>
            <person name="Detter C."/>
            <person name="Han C."/>
            <person name="Sozhamannan S."/>
            <person name="Rosenzweig C.N."/>
            <person name="Skowronski E.W."/>
        </authorList>
    </citation>
    <scope>NUCLEOTIDE SEQUENCE [LARGE SCALE GENOMIC DNA]</scope>
    <source>
        <strain evidence="11 12">CC-PW-9</strain>
    </source>
</reference>
<keyword evidence="2 7" id="KW-0347">Helicase</keyword>
<dbReference type="EC" id="3.6.4.-" evidence="7"/>
<comment type="subunit">
    <text evidence="7">Interacts with the RNAP. Has a higher affinity for the core RNAP than for the holoenzyme. Its ATPase activity is stimulated by binding to RNAP.</text>
</comment>
<dbReference type="Gene3D" id="2.30.30.140">
    <property type="match status" value="1"/>
</dbReference>
<evidence type="ECO:0000256" key="7">
    <source>
        <dbReference type="HAMAP-Rule" id="MF_01821"/>
    </source>
</evidence>
<dbReference type="GO" id="GO:0005524">
    <property type="term" value="F:ATP binding"/>
    <property type="evidence" value="ECO:0007669"/>
    <property type="project" value="UniProtKB-UniRule"/>
</dbReference>
<dbReference type="OrthoDB" id="9814088at2"/>
<dbReference type="Gene3D" id="3.30.360.80">
    <property type="match status" value="1"/>
</dbReference>
<sequence>MAEFTVGQRWLSETEIDLGLGLVTDVSGRQLSIHFPAVDETRFYATHSAPLARFQLQPEQRAQHFEGWWFTVLNVQQQGGLMVYLVRPDDGDDEHVVMESQIHHQVALNPVLSQVLAVKADRLDLFQLRRQAHNAKVAWQQSEVAGLLGARVQLLAHQIYVAKTVADRFAPRVMLADEVGLGKTIEAGLIIKRRIATGRSQRVLIAVPDSLLHQWIVEMQRRFAITLSLFDEERCLVEAEQGENPFLAAQHILVSQNLLTEPRWADAIAEAEFDLLVLDEAHHIHPQQPQFAAVHSLSTRIPGLLLLTATPDQEGPEAQFSRLQMLDAERFHDFAQFNQQQAQYQQLAPLAQQLASEQPLSTEQWQQLNEYLDLADGSDNNPQHYRKWLNDLLDRHATGRVIFRNRRQSVGGFPKRRVEAIPLTEAVALEPWWEGDPKYAWLIDFLRNNRGEKALLICQSTEQVMALYEALRVSAGIHAAVFHEQMSLIERDRAAAFFASDEEGASILLCSEIGSEGRNFQFVHHLVLYDLPSNPDLLEQRIGRLDRIGQQHDITIYVPYREDEDEAILYPWYQQGMNAFEQCNPVGFSVREAVAEQLQRALNGGSKALEQLLQQTQQQHQQLTQQHEAGRNRLQELSACRQPQADEWVDAVQTFNQENDLADFLNRFWDRFGIHYEALDNNSWLLTPTEHMRIPALPGLSDEGSRVTFDRETALAREDVDWLSWDHPMTQAALETLCDRQFGRVCVAQLNNKALPAGTWFLEADYEVRAQAPKRYALQEFFAGASYRLLVDSQGRDLSQKVSSKALEQQGTYSDKQFSRELLKQLRQPLQTLLLTTEQQAEEMAQAQLHSLQQQLQQQFAEQLQRMDYLAAVNPAVRDDEKAAISERQNALSEALSEASVNLAAVRIWVNVPR</sequence>
<dbReference type="SMART" id="SM00487">
    <property type="entry name" value="DEXDc"/>
    <property type="match status" value="1"/>
</dbReference>
<dbReference type="Gene3D" id="6.10.140.1500">
    <property type="match status" value="1"/>
</dbReference>
<dbReference type="Pfam" id="PF00176">
    <property type="entry name" value="SNF2-rel_dom"/>
    <property type="match status" value="1"/>
</dbReference>
<dbReference type="InterPro" id="IPR027417">
    <property type="entry name" value="P-loop_NTPase"/>
</dbReference>
<keyword evidence="1 7" id="KW-0378">Hydrolase</keyword>
<accession>A0A432ZSK6</accession>
<dbReference type="RefSeq" id="WP_126841228.1">
    <property type="nucleotide sequence ID" value="NZ_PIQH01000003.1"/>
</dbReference>
<evidence type="ECO:0000256" key="6">
    <source>
        <dbReference type="ARBA" id="ARBA00023163"/>
    </source>
</evidence>
<evidence type="ECO:0000256" key="2">
    <source>
        <dbReference type="ARBA" id="ARBA00022806"/>
    </source>
</evidence>
<dbReference type="GO" id="GO:0006355">
    <property type="term" value="P:regulation of DNA-templated transcription"/>
    <property type="evidence" value="ECO:0007669"/>
    <property type="project" value="UniProtKB-UniRule"/>
</dbReference>
<dbReference type="InterPro" id="IPR049730">
    <property type="entry name" value="SNF2/RAD54-like_C"/>
</dbReference>
<evidence type="ECO:0000256" key="5">
    <source>
        <dbReference type="ARBA" id="ARBA00023159"/>
    </source>
</evidence>
<evidence type="ECO:0000259" key="10">
    <source>
        <dbReference type="PROSITE" id="PS51194"/>
    </source>
</evidence>
<dbReference type="GO" id="GO:0004386">
    <property type="term" value="F:helicase activity"/>
    <property type="evidence" value="ECO:0007669"/>
    <property type="project" value="UniProtKB-UniRule"/>
</dbReference>
<dbReference type="InterPro" id="IPR022737">
    <property type="entry name" value="RapA_C"/>
</dbReference>
<feature type="coiled-coil region" evidence="8">
    <location>
        <begin position="595"/>
        <end position="633"/>
    </location>
</feature>
<dbReference type="Gene3D" id="2.30.30.930">
    <property type="match status" value="1"/>
</dbReference>
<dbReference type="GO" id="GO:0003677">
    <property type="term" value="F:DNA binding"/>
    <property type="evidence" value="ECO:0007669"/>
    <property type="project" value="UniProtKB-KW"/>
</dbReference>
<comment type="similarity">
    <text evidence="7">Belongs to the SNF2/RAD54 helicase family. RapA subfamily.</text>
</comment>
<dbReference type="InterPro" id="IPR040765">
    <property type="entry name" value="Tudor_1_RapA"/>
</dbReference>
<feature type="domain" description="Helicase ATP-binding" evidence="9">
    <location>
        <begin position="164"/>
        <end position="329"/>
    </location>
</feature>
<keyword evidence="7" id="KW-0547">Nucleotide-binding</keyword>
<evidence type="ECO:0000259" key="9">
    <source>
        <dbReference type="PROSITE" id="PS51192"/>
    </source>
</evidence>
<dbReference type="Proteomes" id="UP000287996">
    <property type="component" value="Unassembled WGS sequence"/>
</dbReference>
<dbReference type="InterPro" id="IPR014001">
    <property type="entry name" value="Helicase_ATP-bd"/>
</dbReference>
<dbReference type="AlphaFoldDB" id="A0A432ZSK6"/>
<dbReference type="InterPro" id="IPR023949">
    <property type="entry name" value="Helicase_RapA"/>
</dbReference>
<protein>
    <recommendedName>
        <fullName evidence="7">RNA polymerase-associated protein RapA</fullName>
        <ecNumber evidence="7">3.6.4.-</ecNumber>
    </recommendedName>
    <alternativeName>
        <fullName evidence="7">ATP-dependent helicase HepA</fullName>
    </alternativeName>
</protein>
<dbReference type="NCBIfam" id="NF003426">
    <property type="entry name" value="PRK04914.1"/>
    <property type="match status" value="1"/>
</dbReference>
<evidence type="ECO:0000256" key="8">
    <source>
        <dbReference type="SAM" id="Coils"/>
    </source>
</evidence>
<keyword evidence="3 7" id="KW-0805">Transcription regulation</keyword>
<dbReference type="SUPFAM" id="SSF52540">
    <property type="entry name" value="P-loop containing nucleoside triphosphate hydrolases"/>
    <property type="match status" value="2"/>
</dbReference>
<evidence type="ECO:0000256" key="3">
    <source>
        <dbReference type="ARBA" id="ARBA00023015"/>
    </source>
</evidence>
<dbReference type="Pfam" id="PF12137">
    <property type="entry name" value="RapA_C"/>
    <property type="match status" value="1"/>
</dbReference>
<dbReference type="Gene3D" id="3.40.50.10810">
    <property type="entry name" value="Tandem AAA-ATPase domain"/>
    <property type="match status" value="1"/>
</dbReference>
<feature type="short sequence motif" description="DEAH box" evidence="7">
    <location>
        <begin position="279"/>
        <end position="282"/>
    </location>
</feature>
<feature type="domain" description="Helicase C-terminal" evidence="10">
    <location>
        <begin position="438"/>
        <end position="594"/>
    </location>
</feature>
<keyword evidence="7" id="KW-0067">ATP-binding</keyword>
<keyword evidence="6 7" id="KW-0804">Transcription</keyword>
<dbReference type="PROSITE" id="PS51192">
    <property type="entry name" value="HELICASE_ATP_BIND_1"/>
    <property type="match status" value="1"/>
</dbReference>
<evidence type="ECO:0000256" key="4">
    <source>
        <dbReference type="ARBA" id="ARBA00023125"/>
    </source>
</evidence>
<keyword evidence="12" id="KW-1185">Reference proteome</keyword>
<dbReference type="InterPro" id="IPR040766">
    <property type="entry name" value="Tudor_2_RapA"/>
</dbReference>
<dbReference type="Pfam" id="PF18337">
    <property type="entry name" value="Tudor_RapA"/>
    <property type="match status" value="1"/>
</dbReference>
<dbReference type="CDD" id="cd18793">
    <property type="entry name" value="SF2_C_SNF"/>
    <property type="match status" value="1"/>
</dbReference>
<comment type="caution">
    <text evidence="11">The sequence shown here is derived from an EMBL/GenBank/DDBJ whole genome shotgun (WGS) entry which is preliminary data.</text>
</comment>
<feature type="binding site" evidence="7">
    <location>
        <begin position="177"/>
        <end position="184"/>
    </location>
    <ligand>
        <name>ATP</name>
        <dbReference type="ChEBI" id="CHEBI:30616"/>
    </ligand>
</feature>
<evidence type="ECO:0000256" key="1">
    <source>
        <dbReference type="ARBA" id="ARBA00022801"/>
    </source>
</evidence>
<dbReference type="Pfam" id="PF18339">
    <property type="entry name" value="Tudor_1_RapA"/>
    <property type="match status" value="1"/>
</dbReference>
<name>A0A432ZSK6_9GAMM</name>
<dbReference type="Pfam" id="PF00271">
    <property type="entry name" value="Helicase_C"/>
    <property type="match status" value="1"/>
</dbReference>
<dbReference type="Gene3D" id="6.10.140.2230">
    <property type="match status" value="1"/>
</dbReference>
<evidence type="ECO:0000313" key="12">
    <source>
        <dbReference type="Proteomes" id="UP000287996"/>
    </source>
</evidence>
<proteinExistence type="inferred from homology"/>
<dbReference type="SMART" id="SM00490">
    <property type="entry name" value="HELICc"/>
    <property type="match status" value="1"/>
</dbReference>
<dbReference type="PANTHER" id="PTHR45766">
    <property type="entry name" value="DNA ANNEALING HELICASE AND ENDONUCLEASE ZRANB3 FAMILY MEMBER"/>
    <property type="match status" value="1"/>
</dbReference>
<organism evidence="11 12">
    <name type="scientific">Idiomarina tyrosinivorans</name>
    <dbReference type="NCBI Taxonomy" id="1445662"/>
    <lineage>
        <taxon>Bacteria</taxon>
        <taxon>Pseudomonadati</taxon>
        <taxon>Pseudomonadota</taxon>
        <taxon>Gammaproteobacteria</taxon>
        <taxon>Alteromonadales</taxon>
        <taxon>Idiomarinaceae</taxon>
        <taxon>Idiomarina</taxon>
    </lineage>
</organism>
<dbReference type="Gene3D" id="3.40.50.300">
    <property type="entry name" value="P-loop containing nucleotide triphosphate hydrolases"/>
    <property type="match status" value="1"/>
</dbReference>
<evidence type="ECO:0000313" key="11">
    <source>
        <dbReference type="EMBL" id="RUO80904.1"/>
    </source>
</evidence>